<dbReference type="AlphaFoldDB" id="G0UZD6"/>
<keyword evidence="1" id="KW-0472">Membrane</keyword>
<keyword evidence="1" id="KW-1133">Transmembrane helix</keyword>
<evidence type="ECO:0000256" key="1">
    <source>
        <dbReference type="SAM" id="Phobius"/>
    </source>
</evidence>
<organism evidence="2">
    <name type="scientific">Trypanosoma congolense (strain IL3000)</name>
    <dbReference type="NCBI Taxonomy" id="1068625"/>
    <lineage>
        <taxon>Eukaryota</taxon>
        <taxon>Discoba</taxon>
        <taxon>Euglenozoa</taxon>
        <taxon>Kinetoplastea</taxon>
        <taxon>Metakinetoplastina</taxon>
        <taxon>Trypanosomatida</taxon>
        <taxon>Trypanosomatidae</taxon>
        <taxon>Trypanosoma</taxon>
        <taxon>Nannomonas</taxon>
    </lineage>
</organism>
<gene>
    <name evidence="2" type="ORF">TCIL3000_11_1390</name>
</gene>
<reference evidence="2" key="1">
    <citation type="journal article" date="2012" name="Proc. Natl. Acad. Sci. U.S.A.">
        <title>Antigenic diversity is generated by distinct evolutionary mechanisms in African trypanosome species.</title>
        <authorList>
            <person name="Jackson A.P."/>
            <person name="Berry A."/>
            <person name="Aslett M."/>
            <person name="Allison H.C."/>
            <person name="Burton P."/>
            <person name="Vavrova-Anderson J."/>
            <person name="Brown R."/>
            <person name="Browne H."/>
            <person name="Corton N."/>
            <person name="Hauser H."/>
            <person name="Gamble J."/>
            <person name="Gilderthorp R."/>
            <person name="Marcello L."/>
            <person name="McQuillan J."/>
            <person name="Otto T.D."/>
            <person name="Quail M.A."/>
            <person name="Sanders M.J."/>
            <person name="van Tonder A."/>
            <person name="Ginger M.L."/>
            <person name="Field M.C."/>
            <person name="Barry J.D."/>
            <person name="Hertz-Fowler C."/>
            <person name="Berriman M."/>
        </authorList>
    </citation>
    <scope>NUCLEOTIDE SEQUENCE</scope>
    <source>
        <strain evidence="2">IL3000</strain>
    </source>
</reference>
<proteinExistence type="predicted"/>
<protein>
    <submittedName>
        <fullName evidence="2">Uncharacterized protein</fullName>
    </submittedName>
</protein>
<feature type="transmembrane region" description="Helical" evidence="1">
    <location>
        <begin position="79"/>
        <end position="96"/>
    </location>
</feature>
<accession>G0UZD6</accession>
<name>G0UZD6_TRYCI</name>
<dbReference type="EMBL" id="HE575324">
    <property type="protein sequence ID" value="CCC94755.1"/>
    <property type="molecule type" value="Genomic_DNA"/>
</dbReference>
<keyword evidence="1" id="KW-0812">Transmembrane</keyword>
<feature type="transmembrane region" description="Helical" evidence="1">
    <location>
        <begin position="42"/>
        <end position="67"/>
    </location>
</feature>
<evidence type="ECO:0000313" key="2">
    <source>
        <dbReference type="EMBL" id="CCC94755.1"/>
    </source>
</evidence>
<feature type="transmembrane region" description="Helical" evidence="1">
    <location>
        <begin position="108"/>
        <end position="127"/>
    </location>
</feature>
<feature type="transmembrane region" description="Helical" evidence="1">
    <location>
        <begin position="12"/>
        <end position="30"/>
    </location>
</feature>
<sequence length="130" mass="14559">MVVGSVCRGISLWWSLSVGELGALGVDVLFDAAGCVAFVPPLRLVCFSLVGMLFKAFVPPVIFHLFVWDPIFVMVRARVWFAFSSVCVTLLHAHGITERICLPVHQNVFDCLLLLLFLFISFLFLFFKSC</sequence>